<evidence type="ECO:0000256" key="1">
    <source>
        <dbReference type="ARBA" id="ARBA00001974"/>
    </source>
</evidence>
<protein>
    <submittedName>
        <fullName evidence="7">Mercuric reductase</fullName>
    </submittedName>
</protein>
<comment type="similarity">
    <text evidence="2">Belongs to the class-I pyridine nucleotide-disulfide oxidoreductase family.</text>
</comment>
<dbReference type="PRINTS" id="PR00411">
    <property type="entry name" value="PNDRDTASEI"/>
</dbReference>
<sequence length="463" mass="50233">MAEIQTYDAIVIGAGQGGGPLASALEQSGKKVAMVEREHVGGTCVNEGCTPTKTMVASARVAYLARRGADYGVSTGPINIDMEVVRKRKRDIVDSFRSGSEKRLVSSGVDLLMGEGEFTGPKRLRVTLNDGDVREIEAETIIINTGLRPAIPPLEGIETIPTLNSTSIMELDTVPEHLLIIGGGYIGLEFGQMFRRFGSQVTLIQRGARLLSREDKDVAEEVAKILREDGVEVFLQTKLKRVAKDANGKIHLTVETPEGERTLVGSHLLLAPGRVPNTDKLNLAATDVEANEHGLIQVNDKLETNVSGIYAIGDVKGGPAFTHISYDDFRILRTNLIENGNASIKDRLLPYTVFIDPQLGRVGLSEEEARKQGLDIRVAKMPMSYVARALETDESRGFMKAIVDPQTKQILGAAVLGLEGGEVMAMLQIAMMGKLPYTALRDGIFSHPNLSEALNNLFSTLDQ</sequence>
<keyword evidence="8" id="KW-1185">Reference proteome</keyword>
<comment type="cofactor">
    <cofactor evidence="1">
        <name>FAD</name>
        <dbReference type="ChEBI" id="CHEBI:57692"/>
    </cofactor>
</comment>
<reference evidence="7 8" key="1">
    <citation type="journal article" date="2021" name="Int. J. Syst. Evol. Microbiol.">
        <title>Reticulibacter mediterranei gen. nov., sp. nov., within the new family Reticulibacteraceae fam. nov., and Ktedonospora formicarum gen. nov., sp. nov., Ktedonobacter robiniae sp. nov., Dictyobacter formicarum sp. nov. and Dictyobacter arantiisoli sp. nov., belonging to the class Ktedonobacteria.</title>
        <authorList>
            <person name="Yabe S."/>
            <person name="Zheng Y."/>
            <person name="Wang C.M."/>
            <person name="Sakai Y."/>
            <person name="Abe K."/>
            <person name="Yokota A."/>
            <person name="Donadio S."/>
            <person name="Cavaletti L."/>
            <person name="Monciardini P."/>
        </authorList>
    </citation>
    <scope>NUCLEOTIDE SEQUENCE [LARGE SCALE GENOMIC DNA]</scope>
    <source>
        <strain evidence="7 8">SOSP1-30</strain>
    </source>
</reference>
<evidence type="ECO:0000313" key="7">
    <source>
        <dbReference type="EMBL" id="GHO56949.1"/>
    </source>
</evidence>
<feature type="domain" description="FAD/NAD(P)-binding" evidence="6">
    <location>
        <begin position="7"/>
        <end position="325"/>
    </location>
</feature>
<dbReference type="InterPro" id="IPR016156">
    <property type="entry name" value="FAD/NAD-linked_Rdtase_dimer_sf"/>
</dbReference>
<evidence type="ECO:0000256" key="2">
    <source>
        <dbReference type="ARBA" id="ARBA00007532"/>
    </source>
</evidence>
<dbReference type="InterPro" id="IPR001100">
    <property type="entry name" value="Pyr_nuc-diS_OxRdtase"/>
</dbReference>
<dbReference type="SUPFAM" id="SSF51905">
    <property type="entry name" value="FAD/NAD(P)-binding domain"/>
    <property type="match status" value="1"/>
</dbReference>
<comment type="caution">
    <text evidence="7">The sequence shown here is derived from an EMBL/GenBank/DDBJ whole genome shotgun (WGS) entry which is preliminary data.</text>
</comment>
<evidence type="ECO:0000256" key="4">
    <source>
        <dbReference type="ARBA" id="ARBA00022827"/>
    </source>
</evidence>
<keyword evidence="3" id="KW-0285">Flavoprotein</keyword>
<keyword evidence="4" id="KW-0274">FAD</keyword>
<dbReference type="PIRSF" id="PIRSF000350">
    <property type="entry name" value="Mercury_reductase_MerA"/>
    <property type="match status" value="1"/>
</dbReference>
<dbReference type="Proteomes" id="UP000654345">
    <property type="component" value="Unassembled WGS sequence"/>
</dbReference>
<dbReference type="Pfam" id="PF07992">
    <property type="entry name" value="Pyr_redox_2"/>
    <property type="match status" value="1"/>
</dbReference>
<dbReference type="PANTHER" id="PTHR43014">
    <property type="entry name" value="MERCURIC REDUCTASE"/>
    <property type="match status" value="1"/>
</dbReference>
<dbReference type="InterPro" id="IPR023753">
    <property type="entry name" value="FAD/NAD-binding_dom"/>
</dbReference>
<dbReference type="SUPFAM" id="SSF55424">
    <property type="entry name" value="FAD/NAD-linked reductases, dimerisation (C-terminal) domain"/>
    <property type="match status" value="1"/>
</dbReference>
<feature type="domain" description="Pyridine nucleotide-disulphide oxidoreductase dimerisation" evidence="5">
    <location>
        <begin position="350"/>
        <end position="456"/>
    </location>
</feature>
<dbReference type="EMBL" id="BNJG01000002">
    <property type="protein sequence ID" value="GHO56949.1"/>
    <property type="molecule type" value="Genomic_DNA"/>
</dbReference>
<dbReference type="Pfam" id="PF02852">
    <property type="entry name" value="Pyr_redox_dim"/>
    <property type="match status" value="1"/>
</dbReference>
<evidence type="ECO:0000256" key="3">
    <source>
        <dbReference type="ARBA" id="ARBA00022630"/>
    </source>
</evidence>
<proteinExistence type="inferred from homology"/>
<evidence type="ECO:0000259" key="5">
    <source>
        <dbReference type="Pfam" id="PF02852"/>
    </source>
</evidence>
<dbReference type="PRINTS" id="PR00368">
    <property type="entry name" value="FADPNR"/>
</dbReference>
<dbReference type="Gene3D" id="3.50.50.60">
    <property type="entry name" value="FAD/NAD(P)-binding domain"/>
    <property type="match status" value="2"/>
</dbReference>
<organism evidence="7 8">
    <name type="scientific">Ktedonobacter robiniae</name>
    <dbReference type="NCBI Taxonomy" id="2778365"/>
    <lineage>
        <taxon>Bacteria</taxon>
        <taxon>Bacillati</taxon>
        <taxon>Chloroflexota</taxon>
        <taxon>Ktedonobacteria</taxon>
        <taxon>Ktedonobacterales</taxon>
        <taxon>Ktedonobacteraceae</taxon>
        <taxon>Ktedonobacter</taxon>
    </lineage>
</organism>
<dbReference type="InterPro" id="IPR004099">
    <property type="entry name" value="Pyr_nucl-diS_OxRdtase_dimer"/>
</dbReference>
<dbReference type="RefSeq" id="WP_201373397.1">
    <property type="nucleotide sequence ID" value="NZ_BNJG01000002.1"/>
</dbReference>
<dbReference type="InterPro" id="IPR036188">
    <property type="entry name" value="FAD/NAD-bd_sf"/>
</dbReference>
<gene>
    <name evidence="7" type="ORF">KSB_54240</name>
</gene>
<accession>A0ABQ3UW96</accession>
<dbReference type="PANTHER" id="PTHR43014:SF2">
    <property type="entry name" value="MERCURIC REDUCTASE"/>
    <property type="match status" value="1"/>
</dbReference>
<evidence type="ECO:0000313" key="8">
    <source>
        <dbReference type="Proteomes" id="UP000654345"/>
    </source>
</evidence>
<evidence type="ECO:0000259" key="6">
    <source>
        <dbReference type="Pfam" id="PF07992"/>
    </source>
</evidence>
<name>A0ABQ3UW96_9CHLR</name>
<dbReference type="Gene3D" id="3.30.390.30">
    <property type="match status" value="1"/>
</dbReference>